<evidence type="ECO:0000259" key="1">
    <source>
        <dbReference type="Pfam" id="PF18899"/>
    </source>
</evidence>
<evidence type="ECO:0000313" key="3">
    <source>
        <dbReference type="Proteomes" id="UP000825799"/>
    </source>
</evidence>
<dbReference type="InterPro" id="IPR043714">
    <property type="entry name" value="DUF5655"/>
</dbReference>
<dbReference type="RefSeq" id="WP_220303584.1">
    <property type="nucleotide sequence ID" value="NZ_CP080590.1"/>
</dbReference>
<keyword evidence="3" id="KW-1185">Reference proteome</keyword>
<organism evidence="2 3">
    <name type="scientific">Devosia salina</name>
    <dbReference type="NCBI Taxonomy" id="2860336"/>
    <lineage>
        <taxon>Bacteria</taxon>
        <taxon>Pseudomonadati</taxon>
        <taxon>Pseudomonadota</taxon>
        <taxon>Alphaproteobacteria</taxon>
        <taxon>Hyphomicrobiales</taxon>
        <taxon>Devosiaceae</taxon>
        <taxon>Devosia</taxon>
    </lineage>
</organism>
<feature type="domain" description="DUF5655" evidence="1">
    <location>
        <begin position="3"/>
        <end position="101"/>
    </location>
</feature>
<dbReference type="Proteomes" id="UP000825799">
    <property type="component" value="Chromosome"/>
</dbReference>
<accession>A0ABX8WAI0</accession>
<sequence length="105" mass="12062">MNESDYLGPDLNIRSILSAIESAVTAIGEADRRVSTSQIGFYRKRSFAAVWRPNQYLRESHPPRCKEVYELKPGRFTHHLEINDATEVDDQVREWLREAWASAAA</sequence>
<evidence type="ECO:0000313" key="2">
    <source>
        <dbReference type="EMBL" id="QYO75120.1"/>
    </source>
</evidence>
<reference evidence="2 3" key="1">
    <citation type="submission" date="2021-08" db="EMBL/GenBank/DDBJ databases">
        <title>Devosia salina sp. nov., isolated from the South China Sea sediment.</title>
        <authorList>
            <person name="Zhou Z."/>
        </authorList>
    </citation>
    <scope>NUCLEOTIDE SEQUENCE [LARGE SCALE GENOMIC DNA]</scope>
    <source>
        <strain evidence="2 3">SCS-3</strain>
    </source>
</reference>
<dbReference type="Pfam" id="PF18899">
    <property type="entry name" value="DUF5655"/>
    <property type="match status" value="1"/>
</dbReference>
<name>A0ABX8WAI0_9HYPH</name>
<dbReference type="EMBL" id="CP080590">
    <property type="protein sequence ID" value="QYO75120.1"/>
    <property type="molecule type" value="Genomic_DNA"/>
</dbReference>
<proteinExistence type="predicted"/>
<gene>
    <name evidence="2" type="ORF">K1X15_10605</name>
</gene>
<protein>
    <recommendedName>
        <fullName evidence="1">DUF5655 domain-containing protein</fullName>
    </recommendedName>
</protein>